<evidence type="ECO:0000259" key="7">
    <source>
        <dbReference type="Pfam" id="PF00652"/>
    </source>
</evidence>
<feature type="domain" description="Ricin B lectin" evidence="7">
    <location>
        <begin position="467"/>
        <end position="588"/>
    </location>
</feature>
<gene>
    <name evidence="8" type="ORF">Bpfe_024781</name>
</gene>
<dbReference type="PANTHER" id="PTHR11675:SF131">
    <property type="entry name" value="POLYPEPTIDE N-ACETYLGALACTOSAMINYLTRANSFERASE 9-RELATED"/>
    <property type="match status" value="1"/>
</dbReference>
<keyword evidence="5" id="KW-1133">Transmembrane helix</keyword>
<dbReference type="GO" id="GO:0004653">
    <property type="term" value="F:polypeptide N-acetylgalactosaminyltransferase activity"/>
    <property type="evidence" value="ECO:0007669"/>
    <property type="project" value="TreeGrafter"/>
</dbReference>
<dbReference type="Gene3D" id="2.80.10.50">
    <property type="match status" value="1"/>
</dbReference>
<evidence type="ECO:0000313" key="8">
    <source>
        <dbReference type="EMBL" id="KAK0045782.1"/>
    </source>
</evidence>
<dbReference type="SUPFAM" id="SSF50370">
    <property type="entry name" value="Ricin B-like lectins"/>
    <property type="match status" value="1"/>
</dbReference>
<keyword evidence="5" id="KW-0472">Membrane</keyword>
<dbReference type="GO" id="GO:0030246">
    <property type="term" value="F:carbohydrate binding"/>
    <property type="evidence" value="ECO:0007669"/>
    <property type="project" value="UniProtKB-KW"/>
</dbReference>
<dbReference type="InterPro" id="IPR001173">
    <property type="entry name" value="Glyco_trans_2-like"/>
</dbReference>
<comment type="subcellular location">
    <subcellularLocation>
        <location evidence="1 5">Golgi apparatus membrane</location>
        <topology evidence="1 5">Single-pass type II membrane protein</topology>
    </subcellularLocation>
</comment>
<keyword evidence="5" id="KW-0808">Transferase</keyword>
<comment type="caution">
    <text evidence="8">The sequence shown here is derived from an EMBL/GenBank/DDBJ whole genome shotgun (WGS) entry which is preliminary data.</text>
</comment>
<dbReference type="Pfam" id="PF00652">
    <property type="entry name" value="Ricin_B_lectin"/>
    <property type="match status" value="1"/>
</dbReference>
<protein>
    <recommendedName>
        <fullName evidence="5">Polypeptide N-acetylgalactosaminyltransferase</fullName>
        <ecNumber evidence="5">2.4.1.-</ecNumber>
    </recommendedName>
    <alternativeName>
        <fullName evidence="5">Protein-UDP acetylgalactosaminyltransferase</fullName>
    </alternativeName>
</protein>
<evidence type="ECO:0000256" key="2">
    <source>
        <dbReference type="ARBA" id="ARBA00022734"/>
    </source>
</evidence>
<evidence type="ECO:0000256" key="4">
    <source>
        <dbReference type="ARBA" id="ARBA00023157"/>
    </source>
</evidence>
<feature type="domain" description="Glycosyltransferase 2-like" evidence="6">
    <location>
        <begin position="161"/>
        <end position="343"/>
    </location>
</feature>
<dbReference type="EC" id="2.4.1.-" evidence="5"/>
<dbReference type="GO" id="GO:0006493">
    <property type="term" value="P:protein O-linked glycosylation"/>
    <property type="evidence" value="ECO:0007669"/>
    <property type="project" value="TreeGrafter"/>
</dbReference>
<dbReference type="Pfam" id="PF00535">
    <property type="entry name" value="Glycos_transf_2"/>
    <property type="match status" value="1"/>
</dbReference>
<dbReference type="AlphaFoldDB" id="A0AAD8EZ17"/>
<dbReference type="Proteomes" id="UP001233172">
    <property type="component" value="Unassembled WGS sequence"/>
</dbReference>
<dbReference type="Gene3D" id="3.90.550.10">
    <property type="entry name" value="Spore Coat Polysaccharide Biosynthesis Protein SpsA, Chain A"/>
    <property type="match status" value="1"/>
</dbReference>
<evidence type="ECO:0000256" key="3">
    <source>
        <dbReference type="ARBA" id="ARBA00023034"/>
    </source>
</evidence>
<accession>A0AAD8EZ17</accession>
<reference evidence="8" key="1">
    <citation type="journal article" date="2023" name="PLoS Negl. Trop. Dis.">
        <title>A genome sequence for Biomphalaria pfeifferi, the major vector snail for the human-infecting parasite Schistosoma mansoni.</title>
        <authorList>
            <person name="Bu L."/>
            <person name="Lu L."/>
            <person name="Laidemitt M.R."/>
            <person name="Zhang S.M."/>
            <person name="Mutuku M."/>
            <person name="Mkoji G."/>
            <person name="Steinauer M."/>
            <person name="Loker E.S."/>
        </authorList>
    </citation>
    <scope>NUCLEOTIDE SEQUENCE</scope>
    <source>
        <strain evidence="8">KasaAsao</strain>
    </source>
</reference>
<comment type="pathway">
    <text evidence="5">Protein modification; protein glycosylation.</text>
</comment>
<proteinExistence type="inferred from homology"/>
<dbReference type="InterPro" id="IPR029044">
    <property type="entry name" value="Nucleotide-diphossugar_trans"/>
</dbReference>
<name>A0AAD8EZ17_BIOPF</name>
<comment type="cofactor">
    <cofactor evidence="5">
        <name>Mn(2+)</name>
        <dbReference type="ChEBI" id="CHEBI:29035"/>
    </cofactor>
</comment>
<dbReference type="InterPro" id="IPR035992">
    <property type="entry name" value="Ricin_B-like_lectins"/>
</dbReference>
<comment type="similarity">
    <text evidence="5">Belongs to the glycosyltransferase 2 family. GalNAc-T subfamily.</text>
</comment>
<dbReference type="SUPFAM" id="SSF53448">
    <property type="entry name" value="Nucleotide-diphospho-sugar transferases"/>
    <property type="match status" value="1"/>
</dbReference>
<dbReference type="InterPro" id="IPR000772">
    <property type="entry name" value="Ricin_B_lectin"/>
</dbReference>
<evidence type="ECO:0000313" key="9">
    <source>
        <dbReference type="Proteomes" id="UP001233172"/>
    </source>
</evidence>
<dbReference type="GO" id="GO:0000139">
    <property type="term" value="C:Golgi membrane"/>
    <property type="evidence" value="ECO:0007669"/>
    <property type="project" value="UniProtKB-SubCell"/>
</dbReference>
<feature type="transmembrane region" description="Helical" evidence="5">
    <location>
        <begin position="9"/>
        <end position="28"/>
    </location>
</feature>
<organism evidence="8 9">
    <name type="scientific">Biomphalaria pfeifferi</name>
    <name type="common">Bloodfluke planorb</name>
    <name type="synonym">Freshwater snail</name>
    <dbReference type="NCBI Taxonomy" id="112525"/>
    <lineage>
        <taxon>Eukaryota</taxon>
        <taxon>Metazoa</taxon>
        <taxon>Spiralia</taxon>
        <taxon>Lophotrochozoa</taxon>
        <taxon>Mollusca</taxon>
        <taxon>Gastropoda</taxon>
        <taxon>Heterobranchia</taxon>
        <taxon>Euthyneura</taxon>
        <taxon>Panpulmonata</taxon>
        <taxon>Hygrophila</taxon>
        <taxon>Lymnaeoidea</taxon>
        <taxon>Planorbidae</taxon>
        <taxon>Biomphalaria</taxon>
    </lineage>
</organism>
<keyword evidence="4 5" id="KW-1015">Disulfide bond</keyword>
<evidence type="ECO:0000256" key="5">
    <source>
        <dbReference type="RuleBase" id="RU361242"/>
    </source>
</evidence>
<keyword evidence="5" id="KW-0464">Manganese</keyword>
<keyword evidence="5" id="KW-0328">Glycosyltransferase</keyword>
<reference evidence="8" key="2">
    <citation type="submission" date="2023-04" db="EMBL/GenBank/DDBJ databases">
        <authorList>
            <person name="Bu L."/>
            <person name="Lu L."/>
            <person name="Laidemitt M.R."/>
            <person name="Zhang S.M."/>
            <person name="Mutuku M."/>
            <person name="Mkoji G."/>
            <person name="Steinauer M."/>
            <person name="Loker E.S."/>
        </authorList>
    </citation>
    <scope>NUCLEOTIDE SEQUENCE</scope>
    <source>
        <strain evidence="8">KasaAsao</strain>
        <tissue evidence="8">Whole Snail</tissue>
    </source>
</reference>
<keyword evidence="3 5" id="KW-0333">Golgi apparatus</keyword>
<sequence>MRLRKIKRFIYLALALITVYNFVQLMRWTENYGESESHLFRLEQSESEVEAGLLIDETFTEDGYPVKSVHGIEVKKSGWNYSDVQLPSFVERGDQWSPGEDGKPFQFVDPSKQKTQERINALRDYLFDVTVSDVISVHRRLPDLRSERCQREEYVDVPAASVIIVFHNEAWTTLLRTISSILDRTPAYQLMEILLIDDASTKEHLKQPLEKYIQLLNKARLIRTTRRLGIIQGRNLGYHYARGKIIVFMDSHVECLPGWYEPLAATIMTDQKAIVIPVIDTIDPNTFAVEKQSESLIGGVHIHSLMFFWLERQNAQVSNNLKIESPTLPGAVFAVSKQWFSRLGMFDPYLQSWGGENIEMSFKAWMCGGSLLITTCSHVAHLKRTPLNVDIERALLNSARVAEVWMDQYKQYFHEKSAFKYTQFNHKNIESRIELRNSLECKNFFWFLDVVSPELLREIDTYSLYLGELTNKAYGVCLEARQNYATPEVTQCKALSSQVWLLRTDGRLTCYGSALIGQPGSGSDDMKLMTAPMNTSWTHDISPEHQWDYDMHERLVHKGSGLCLGINIYKTSKLQMMNCISNSKEMKWSFPSRKDFYQLHHQQMASSADDEQ</sequence>
<evidence type="ECO:0000259" key="6">
    <source>
        <dbReference type="Pfam" id="PF00535"/>
    </source>
</evidence>
<keyword evidence="9" id="KW-1185">Reference proteome</keyword>
<dbReference type="EMBL" id="JASAOG010000175">
    <property type="protein sequence ID" value="KAK0045782.1"/>
    <property type="molecule type" value="Genomic_DNA"/>
</dbReference>
<dbReference type="PANTHER" id="PTHR11675">
    <property type="entry name" value="N-ACETYLGALACTOSAMINYLTRANSFERASE"/>
    <property type="match status" value="1"/>
</dbReference>
<evidence type="ECO:0000256" key="1">
    <source>
        <dbReference type="ARBA" id="ARBA00004323"/>
    </source>
</evidence>
<keyword evidence="5" id="KW-0812">Transmembrane</keyword>
<keyword evidence="2 5" id="KW-0430">Lectin</keyword>